<proteinExistence type="predicted"/>
<gene>
    <name evidence="1" type="ORF">Mgra_00008381</name>
</gene>
<dbReference type="OrthoDB" id="5806724at2759"/>
<evidence type="ECO:0000313" key="1">
    <source>
        <dbReference type="EMBL" id="KAF7632196.1"/>
    </source>
</evidence>
<keyword evidence="2" id="KW-1185">Reference proteome</keyword>
<sequence>MKSAISNSFKNTGMTSGLKANTHHGSWSFLKNIKIQGGTASLKVNLPNSEDCMQYCTAYGIYSWSPLPSIPITTTPPNILKEETTIINNSPQFSAIKLPTDDKTLEEQQQLISSINQKEDKPNNNFF</sequence>
<comment type="caution">
    <text evidence="1">The sequence shown here is derived from an EMBL/GenBank/DDBJ whole genome shotgun (WGS) entry which is preliminary data.</text>
</comment>
<dbReference type="EMBL" id="JABEBT010000109">
    <property type="protein sequence ID" value="KAF7632196.1"/>
    <property type="molecule type" value="Genomic_DNA"/>
</dbReference>
<dbReference type="Proteomes" id="UP000605970">
    <property type="component" value="Unassembled WGS sequence"/>
</dbReference>
<organism evidence="1 2">
    <name type="scientific">Meloidogyne graminicola</name>
    <dbReference type="NCBI Taxonomy" id="189291"/>
    <lineage>
        <taxon>Eukaryota</taxon>
        <taxon>Metazoa</taxon>
        <taxon>Ecdysozoa</taxon>
        <taxon>Nematoda</taxon>
        <taxon>Chromadorea</taxon>
        <taxon>Rhabditida</taxon>
        <taxon>Tylenchina</taxon>
        <taxon>Tylenchomorpha</taxon>
        <taxon>Tylenchoidea</taxon>
        <taxon>Meloidogynidae</taxon>
        <taxon>Meloidogyninae</taxon>
        <taxon>Meloidogyne</taxon>
    </lineage>
</organism>
<name>A0A8S9ZFV5_9BILA</name>
<accession>A0A8S9ZFV5</accession>
<reference evidence="1" key="1">
    <citation type="journal article" date="2020" name="Ecol. Evol.">
        <title>Genome structure and content of the rice root-knot nematode (Meloidogyne graminicola).</title>
        <authorList>
            <person name="Phan N.T."/>
            <person name="Danchin E.G.J."/>
            <person name="Klopp C."/>
            <person name="Perfus-Barbeoch L."/>
            <person name="Kozlowski D.K."/>
            <person name="Koutsovoulos G.D."/>
            <person name="Lopez-Roques C."/>
            <person name="Bouchez O."/>
            <person name="Zahm M."/>
            <person name="Besnard G."/>
            <person name="Bellafiore S."/>
        </authorList>
    </citation>
    <scope>NUCLEOTIDE SEQUENCE</scope>
    <source>
        <strain evidence="1">VN-18</strain>
    </source>
</reference>
<dbReference type="AlphaFoldDB" id="A0A8S9ZFV5"/>
<evidence type="ECO:0000313" key="2">
    <source>
        <dbReference type="Proteomes" id="UP000605970"/>
    </source>
</evidence>
<protein>
    <submittedName>
        <fullName evidence="1">Apple domain-containing protein</fullName>
    </submittedName>
</protein>